<keyword evidence="1" id="KW-0732">Signal</keyword>
<dbReference type="EMBL" id="JACBZM010000001">
    <property type="protein sequence ID" value="NYI47673.1"/>
    <property type="molecule type" value="Genomic_DNA"/>
</dbReference>
<organism evidence="2 3">
    <name type="scientific">Nocardioides aromaticivorans</name>
    <dbReference type="NCBI Taxonomy" id="200618"/>
    <lineage>
        <taxon>Bacteria</taxon>
        <taxon>Bacillati</taxon>
        <taxon>Actinomycetota</taxon>
        <taxon>Actinomycetes</taxon>
        <taxon>Propionibacteriales</taxon>
        <taxon>Nocardioidaceae</taxon>
        <taxon>Nocardioides</taxon>
    </lineage>
</organism>
<gene>
    <name evidence="2" type="ORF">BJ993_004753</name>
</gene>
<accession>A0A7Y9ZNQ4</accession>
<name>A0A7Y9ZNQ4_9ACTN</name>
<dbReference type="AlphaFoldDB" id="A0A7Y9ZNQ4"/>
<dbReference type="InterPro" id="IPR011047">
    <property type="entry name" value="Quinoprotein_ADH-like_sf"/>
</dbReference>
<evidence type="ECO:0000313" key="2">
    <source>
        <dbReference type="EMBL" id="NYI47673.1"/>
    </source>
</evidence>
<comment type="caution">
    <text evidence="2">The sequence shown here is derived from an EMBL/GenBank/DDBJ whole genome shotgun (WGS) entry which is preliminary data.</text>
</comment>
<dbReference type="RefSeq" id="WP_179651729.1">
    <property type="nucleotide sequence ID" value="NZ_JACBZM010000001.1"/>
</dbReference>
<dbReference type="SUPFAM" id="SSF50998">
    <property type="entry name" value="Quinoprotein alcohol dehydrogenase-like"/>
    <property type="match status" value="1"/>
</dbReference>
<sequence>MTARKALLSLLLGTALATSLLVPAASSPASTPARVAAVAAQPPAAAQTGRIVDDDPAGFTPHVMDGAVYSMTRIGDLIVVGGSFTRVRNAGSSTDIPRRNLFAFNAATGQVSTSFAPDPTGTVYALEPSADQQSVYIGGSFSSATSAGSAVSVSNLFRADIVTGNRIPQFQTGRLNGSVRDLALSGNRLWISGKFTHVQGTARRALATVNASTGALDPYYDRVIAGVHRAGSVTNVLQIAISPDDARLVAIGNFDTVDGVRRHQLAVLDLGPGAATLADYRTTLYESACSSSFETYLTDVDWSPDGTFFIVSTTGAYGGYSASMAGTSGCDVVARFERGASGSAVTPTWTAYTGGDTTWSVEVTDDVVYAGGHQRWQNNPGRGDAADEGAVSRPGIAALSTHNGLPYSWNPTRTLGVGVRDMVATDQGLFVGSDTDVFAGETHRKVAFLPLSTGNRLPARRDGTLPGEVYRVATAQSQLLRRSFDGSQVTASSDAPNGTGWGTVVGAFMVNGDLYTAYGNRTLTRRSFDGTTYGAPVTINTADQIVYQDDWHNGDVPLVTTLFYDRGWMYFTKLGSNRLFRRSFETESGVVGQQRFSVDSVPGVAYGTMRGAFVADGQLYFASSDGSLNRATWGIHGALAGTSTTIAPSGSGWSSRAMFLFQGAAQP</sequence>
<dbReference type="Proteomes" id="UP000562045">
    <property type="component" value="Unassembled WGS sequence"/>
</dbReference>
<reference evidence="2 3" key="1">
    <citation type="submission" date="2020-07" db="EMBL/GenBank/DDBJ databases">
        <title>Sequencing the genomes of 1000 actinobacteria strains.</title>
        <authorList>
            <person name="Klenk H.-P."/>
        </authorList>
    </citation>
    <scope>NUCLEOTIDE SEQUENCE [LARGE SCALE GENOMIC DNA]</scope>
    <source>
        <strain evidence="2 3">DSM 15131</strain>
    </source>
</reference>
<evidence type="ECO:0000313" key="3">
    <source>
        <dbReference type="Proteomes" id="UP000562045"/>
    </source>
</evidence>
<proteinExistence type="predicted"/>
<evidence type="ECO:0000256" key="1">
    <source>
        <dbReference type="SAM" id="SignalP"/>
    </source>
</evidence>
<feature type="signal peptide" evidence="1">
    <location>
        <begin position="1"/>
        <end position="24"/>
    </location>
</feature>
<protein>
    <submittedName>
        <fullName evidence="2">Uncharacterized protein</fullName>
    </submittedName>
</protein>
<feature type="chain" id="PRO_5030816462" evidence="1">
    <location>
        <begin position="25"/>
        <end position="667"/>
    </location>
</feature>